<gene>
    <name evidence="1" type="ORF">CCMA1212_007331</name>
</gene>
<dbReference type="GeneID" id="300578951"/>
<dbReference type="RefSeq" id="XP_073556888.1">
    <property type="nucleotide sequence ID" value="XM_073704501.1"/>
</dbReference>
<protein>
    <submittedName>
        <fullName evidence="1">Uncharacterized protein</fullName>
    </submittedName>
</protein>
<evidence type="ECO:0000313" key="1">
    <source>
        <dbReference type="EMBL" id="TFB00687.1"/>
    </source>
</evidence>
<evidence type="ECO:0000313" key="2">
    <source>
        <dbReference type="Proteomes" id="UP001642720"/>
    </source>
</evidence>
<accession>A0ABY2GYQ8</accession>
<sequence>MTFGSLKHSSHSISPNAQALLNIASAFNDPAPEYGSLIPILRCSSTSTLSSIVPLDAATPATTTGQYMLCIRTDDPAALLRASKS</sequence>
<keyword evidence="2" id="KW-1185">Reference proteome</keyword>
<dbReference type="Proteomes" id="UP001642720">
    <property type="component" value="Unassembled WGS sequence"/>
</dbReference>
<dbReference type="EMBL" id="PPTA01000010">
    <property type="protein sequence ID" value="TFB00687.1"/>
    <property type="molecule type" value="Genomic_DNA"/>
</dbReference>
<name>A0ABY2GYQ8_9HYPO</name>
<proteinExistence type="predicted"/>
<reference evidence="1 2" key="1">
    <citation type="submission" date="2018-01" db="EMBL/GenBank/DDBJ databases">
        <title>Genome characterization of the sugarcane-associated fungus Trichoderma ghanense CCMA-1212 and their application in lignocelulose bioconversion.</title>
        <authorList>
            <person name="Steindorff A.S."/>
            <person name="Mendes T.D."/>
            <person name="Vilela E.S.D."/>
            <person name="Rodrigues D.S."/>
            <person name="Formighieri E.F."/>
            <person name="Melo I.S."/>
            <person name="Favaro L.C.L."/>
        </authorList>
    </citation>
    <scope>NUCLEOTIDE SEQUENCE [LARGE SCALE GENOMIC DNA]</scope>
    <source>
        <strain evidence="1 2">CCMA-1212</strain>
    </source>
</reference>
<comment type="caution">
    <text evidence="1">The sequence shown here is derived from an EMBL/GenBank/DDBJ whole genome shotgun (WGS) entry which is preliminary data.</text>
</comment>
<organism evidence="1 2">
    <name type="scientific">Trichoderma ghanense</name>
    <dbReference type="NCBI Taxonomy" id="65468"/>
    <lineage>
        <taxon>Eukaryota</taxon>
        <taxon>Fungi</taxon>
        <taxon>Dikarya</taxon>
        <taxon>Ascomycota</taxon>
        <taxon>Pezizomycotina</taxon>
        <taxon>Sordariomycetes</taxon>
        <taxon>Hypocreomycetidae</taxon>
        <taxon>Hypocreales</taxon>
        <taxon>Hypocreaceae</taxon>
        <taxon>Trichoderma</taxon>
    </lineage>
</organism>